<dbReference type="SUPFAM" id="SSF51735">
    <property type="entry name" value="NAD(P)-binding Rossmann-fold domains"/>
    <property type="match status" value="1"/>
</dbReference>
<keyword evidence="3" id="KW-0520">NAD</keyword>
<dbReference type="EMBL" id="BAAAOR010000014">
    <property type="protein sequence ID" value="GAA1512765.1"/>
    <property type="molecule type" value="Genomic_DNA"/>
</dbReference>
<dbReference type="PRINTS" id="PR00080">
    <property type="entry name" value="SDRFAMILY"/>
</dbReference>
<protein>
    <submittedName>
        <fullName evidence="5">SDR family NAD(P)-dependent oxidoreductase</fullName>
    </submittedName>
</protein>
<evidence type="ECO:0000256" key="1">
    <source>
        <dbReference type="ARBA" id="ARBA00006484"/>
    </source>
</evidence>
<organism evidence="5 6">
    <name type="scientific">Nocardioides humi</name>
    <dbReference type="NCBI Taxonomy" id="449461"/>
    <lineage>
        <taxon>Bacteria</taxon>
        <taxon>Bacillati</taxon>
        <taxon>Actinomycetota</taxon>
        <taxon>Actinomycetes</taxon>
        <taxon>Propionibacteriales</taxon>
        <taxon>Nocardioidaceae</taxon>
        <taxon>Nocardioides</taxon>
    </lineage>
</organism>
<dbReference type="RefSeq" id="WP_219996028.1">
    <property type="nucleotide sequence ID" value="NZ_BAAAOR010000014.1"/>
</dbReference>
<evidence type="ECO:0000256" key="2">
    <source>
        <dbReference type="ARBA" id="ARBA00023002"/>
    </source>
</evidence>
<reference evidence="5 6" key="1">
    <citation type="journal article" date="2019" name="Int. J. Syst. Evol. Microbiol.">
        <title>The Global Catalogue of Microorganisms (GCM) 10K type strain sequencing project: providing services to taxonomists for standard genome sequencing and annotation.</title>
        <authorList>
            <consortium name="The Broad Institute Genomics Platform"/>
            <consortium name="The Broad Institute Genome Sequencing Center for Infectious Disease"/>
            <person name="Wu L."/>
            <person name="Ma J."/>
        </authorList>
    </citation>
    <scope>NUCLEOTIDE SEQUENCE [LARGE SCALE GENOMIC DNA]</scope>
    <source>
        <strain evidence="5 6">JCM 14942</strain>
    </source>
</reference>
<dbReference type="SMART" id="SM00822">
    <property type="entry name" value="PKS_KR"/>
    <property type="match status" value="1"/>
</dbReference>
<evidence type="ECO:0000259" key="4">
    <source>
        <dbReference type="SMART" id="SM00822"/>
    </source>
</evidence>
<proteinExistence type="inferred from homology"/>
<dbReference type="PANTHER" id="PTHR24321:SF8">
    <property type="entry name" value="ESTRADIOL 17-BETA-DEHYDROGENASE 8-RELATED"/>
    <property type="match status" value="1"/>
</dbReference>
<comment type="similarity">
    <text evidence="1">Belongs to the short-chain dehydrogenases/reductases (SDR) family.</text>
</comment>
<evidence type="ECO:0000313" key="5">
    <source>
        <dbReference type="EMBL" id="GAA1512765.1"/>
    </source>
</evidence>
<dbReference type="Gene3D" id="3.40.50.720">
    <property type="entry name" value="NAD(P)-binding Rossmann-like Domain"/>
    <property type="match status" value="1"/>
</dbReference>
<evidence type="ECO:0000256" key="3">
    <source>
        <dbReference type="ARBA" id="ARBA00023027"/>
    </source>
</evidence>
<dbReference type="NCBIfam" id="NF005559">
    <property type="entry name" value="PRK07231.1"/>
    <property type="match status" value="1"/>
</dbReference>
<comment type="caution">
    <text evidence="5">The sequence shown here is derived from an EMBL/GenBank/DDBJ whole genome shotgun (WGS) entry which is preliminary data.</text>
</comment>
<dbReference type="PANTHER" id="PTHR24321">
    <property type="entry name" value="DEHYDROGENASES, SHORT CHAIN"/>
    <property type="match status" value="1"/>
</dbReference>
<accession>A0ABN2A6X9</accession>
<dbReference type="InterPro" id="IPR057326">
    <property type="entry name" value="KR_dom"/>
</dbReference>
<dbReference type="InterPro" id="IPR036291">
    <property type="entry name" value="NAD(P)-bd_dom_sf"/>
</dbReference>
<dbReference type="CDD" id="cd05233">
    <property type="entry name" value="SDR_c"/>
    <property type="match status" value="1"/>
</dbReference>
<keyword evidence="6" id="KW-1185">Reference proteome</keyword>
<dbReference type="InterPro" id="IPR020904">
    <property type="entry name" value="Sc_DH/Rdtase_CS"/>
</dbReference>
<evidence type="ECO:0000313" key="6">
    <source>
        <dbReference type="Proteomes" id="UP001500842"/>
    </source>
</evidence>
<dbReference type="Pfam" id="PF13561">
    <property type="entry name" value="adh_short_C2"/>
    <property type="match status" value="1"/>
</dbReference>
<name>A0ABN2A6X9_9ACTN</name>
<keyword evidence="2" id="KW-0560">Oxidoreductase</keyword>
<dbReference type="Proteomes" id="UP001500842">
    <property type="component" value="Unassembled WGS sequence"/>
</dbReference>
<dbReference type="PROSITE" id="PS00061">
    <property type="entry name" value="ADH_SHORT"/>
    <property type="match status" value="1"/>
</dbReference>
<dbReference type="InterPro" id="IPR002347">
    <property type="entry name" value="SDR_fam"/>
</dbReference>
<dbReference type="PRINTS" id="PR00081">
    <property type="entry name" value="GDHRDH"/>
</dbReference>
<feature type="domain" description="Ketoreductase" evidence="4">
    <location>
        <begin position="7"/>
        <end position="183"/>
    </location>
</feature>
<gene>
    <name evidence="5" type="ORF">GCM10009788_16640</name>
</gene>
<sequence>MSRLAGRVALVTGGASGIGRACATRLAGEGARVVVADVDEDGARRTAGMLAGEEHRAVRVDVTSEAEVSALAANLAETEGTLHVAVNCAGRGGPRRALADTGLDEWRGVLSLNLDGVFLCLRAELSLMPPGGSIVNIASVMGVVGNPGSAAYTASKHAVVGLTKAVAWEYADHGVRVNAVGPGFTDTPLLSADSVAHREQIAERHALDRFAAPEEIAGAVAFLCSDDASFVTGAFLPVDGGFTAR</sequence>